<evidence type="ECO:0000256" key="2">
    <source>
        <dbReference type="ARBA" id="ARBA00004735"/>
    </source>
</evidence>
<keyword evidence="12" id="KW-1185">Reference proteome</keyword>
<dbReference type="KEGG" id="cari:FNU76_11955"/>
<dbReference type="InterPro" id="IPR022417">
    <property type="entry name" value="Porphobilin_deaminase_N"/>
</dbReference>
<evidence type="ECO:0000313" key="11">
    <source>
        <dbReference type="EMBL" id="QDQ27016.1"/>
    </source>
</evidence>
<dbReference type="Proteomes" id="UP000317550">
    <property type="component" value="Chromosome"/>
</dbReference>
<dbReference type="GO" id="GO:0004418">
    <property type="term" value="F:hydroxymethylbilane synthase activity"/>
    <property type="evidence" value="ECO:0007669"/>
    <property type="project" value="UniProtKB-UniRule"/>
</dbReference>
<comment type="pathway">
    <text evidence="2">Porphyrin-containing compound metabolism; protoporphyrin-IX biosynthesis; coproporphyrinogen-III from 5-aminolevulinate: step 2/4.</text>
</comment>
<dbReference type="AlphaFoldDB" id="A0A516SFS1"/>
<evidence type="ECO:0000256" key="5">
    <source>
        <dbReference type="ARBA" id="ARBA00022679"/>
    </source>
</evidence>
<evidence type="ECO:0000256" key="7">
    <source>
        <dbReference type="ARBA" id="ARBA00048169"/>
    </source>
</evidence>
<dbReference type="GO" id="GO:0006782">
    <property type="term" value="P:protoporphyrinogen IX biosynthetic process"/>
    <property type="evidence" value="ECO:0007669"/>
    <property type="project" value="UniProtKB-UniPathway"/>
</dbReference>
<dbReference type="PIRSF" id="PIRSF001438">
    <property type="entry name" value="4pyrrol_synth_OHMeBilane_synth"/>
    <property type="match status" value="1"/>
</dbReference>
<dbReference type="OrthoDB" id="9810298at2"/>
<dbReference type="SUPFAM" id="SSF54782">
    <property type="entry name" value="Porphobilinogen deaminase (hydroxymethylbilane synthase), C-terminal domain"/>
    <property type="match status" value="1"/>
</dbReference>
<comment type="similarity">
    <text evidence="3">Belongs to the HMBS family.</text>
</comment>
<comment type="function">
    <text evidence="1">Tetrapolymerization of the monopyrrole PBG into the hydroxymethylbilane pre-uroporphyrinogen in several discrete steps.</text>
</comment>
<sequence length="308" mass="33017">MNIRIGTRRSDLARFQAKQVGEALQKLAPDAKITFTFVSSAGDRDRRSTLGGLNSVGVFTKESELTLCNNEADLIVHSLKDLPTVLMEGLTLAAVPLRHDPRDVLCGLPLEAVGPGTRIGTGSIRRRAQLLHLYPGIDIQPIRGNVPPRLRKAVNQEGIDGTILALAGLERLGLMEPQFAILPTDIFPYAVGQGALGIEARQGDTGLLELLARLEDADTRQCTDAERALMHQLEAGCSLPVGVCSSVVDGKLLLSAVVTRVDGTEQVASSLTGPADQAEELGKQLADELLRLGAKPLLEEATRWRVEG</sequence>
<gene>
    <name evidence="11" type="primary">hemC</name>
    <name evidence="11" type="ORF">FNU76_11955</name>
</gene>
<dbReference type="SUPFAM" id="SSF53850">
    <property type="entry name" value="Periplasmic binding protein-like II"/>
    <property type="match status" value="1"/>
</dbReference>
<organism evidence="11 12">
    <name type="scientific">Chitinimonas arctica</name>
    <dbReference type="NCBI Taxonomy" id="2594795"/>
    <lineage>
        <taxon>Bacteria</taxon>
        <taxon>Pseudomonadati</taxon>
        <taxon>Pseudomonadota</taxon>
        <taxon>Betaproteobacteria</taxon>
        <taxon>Neisseriales</taxon>
        <taxon>Chitinibacteraceae</taxon>
        <taxon>Chitinimonas</taxon>
    </lineage>
</organism>
<accession>A0A516SFS1</accession>
<evidence type="ECO:0000256" key="8">
    <source>
        <dbReference type="NCBIfam" id="TIGR00212"/>
    </source>
</evidence>
<name>A0A516SFS1_9NEIS</name>
<dbReference type="Gene3D" id="3.30.160.40">
    <property type="entry name" value="Porphobilinogen deaminase, C-terminal domain"/>
    <property type="match status" value="1"/>
</dbReference>
<dbReference type="InterPro" id="IPR000860">
    <property type="entry name" value="HemC"/>
</dbReference>
<dbReference type="PANTHER" id="PTHR11557">
    <property type="entry name" value="PORPHOBILINOGEN DEAMINASE"/>
    <property type="match status" value="1"/>
</dbReference>
<evidence type="ECO:0000256" key="6">
    <source>
        <dbReference type="ARBA" id="ARBA00023244"/>
    </source>
</evidence>
<dbReference type="UniPathway" id="UPA00251">
    <property type="reaction ID" value="UER00319"/>
</dbReference>
<protein>
    <recommendedName>
        <fullName evidence="8">Hydroxymethylbilane synthase</fullName>
        <ecNumber evidence="8">2.5.1.61</ecNumber>
    </recommendedName>
</protein>
<dbReference type="PRINTS" id="PR00151">
    <property type="entry name" value="PORPHBDMNASE"/>
</dbReference>
<dbReference type="Pfam" id="PF01379">
    <property type="entry name" value="Porphobil_deam"/>
    <property type="match status" value="1"/>
</dbReference>
<evidence type="ECO:0000256" key="4">
    <source>
        <dbReference type="ARBA" id="ARBA00011245"/>
    </source>
</evidence>
<dbReference type="NCBIfam" id="TIGR00212">
    <property type="entry name" value="hemC"/>
    <property type="match status" value="1"/>
</dbReference>
<reference evidence="12" key="1">
    <citation type="submission" date="2019-07" db="EMBL/GenBank/DDBJ databases">
        <title>Chitinimonas sp. nov., isolated from Ny-Alesund, arctica soil.</title>
        <authorList>
            <person name="Xu Q."/>
            <person name="Peng F."/>
        </authorList>
    </citation>
    <scope>NUCLEOTIDE SEQUENCE [LARGE SCALE GENOMIC DNA]</scope>
    <source>
        <strain evidence="12">R3-44</strain>
    </source>
</reference>
<dbReference type="InterPro" id="IPR022418">
    <property type="entry name" value="Porphobilinogen_deaminase_C"/>
</dbReference>
<proteinExistence type="inferred from homology"/>
<dbReference type="PANTHER" id="PTHR11557:SF0">
    <property type="entry name" value="PORPHOBILINOGEN DEAMINASE"/>
    <property type="match status" value="1"/>
</dbReference>
<comment type="subunit">
    <text evidence="4">Monomer.</text>
</comment>
<keyword evidence="6" id="KW-0627">Porphyrin biosynthesis</keyword>
<dbReference type="RefSeq" id="WP_144278409.1">
    <property type="nucleotide sequence ID" value="NZ_CP041730.1"/>
</dbReference>
<feature type="domain" description="Porphobilinogen deaminase C-terminal" evidence="10">
    <location>
        <begin position="222"/>
        <end position="290"/>
    </location>
</feature>
<dbReference type="EC" id="2.5.1.61" evidence="8"/>
<dbReference type="Pfam" id="PF03900">
    <property type="entry name" value="Porphobil_deamC"/>
    <property type="match status" value="1"/>
</dbReference>
<evidence type="ECO:0000313" key="12">
    <source>
        <dbReference type="Proteomes" id="UP000317550"/>
    </source>
</evidence>
<evidence type="ECO:0000259" key="9">
    <source>
        <dbReference type="Pfam" id="PF01379"/>
    </source>
</evidence>
<evidence type="ECO:0000256" key="1">
    <source>
        <dbReference type="ARBA" id="ARBA00002869"/>
    </source>
</evidence>
<comment type="catalytic activity">
    <reaction evidence="7">
        <text>4 porphobilinogen + H2O = hydroxymethylbilane + 4 NH4(+)</text>
        <dbReference type="Rhea" id="RHEA:13185"/>
        <dbReference type="ChEBI" id="CHEBI:15377"/>
        <dbReference type="ChEBI" id="CHEBI:28938"/>
        <dbReference type="ChEBI" id="CHEBI:57845"/>
        <dbReference type="ChEBI" id="CHEBI:58126"/>
        <dbReference type="EC" id="2.5.1.61"/>
    </reaction>
</comment>
<dbReference type="EMBL" id="CP041730">
    <property type="protein sequence ID" value="QDQ27016.1"/>
    <property type="molecule type" value="Genomic_DNA"/>
</dbReference>
<evidence type="ECO:0000259" key="10">
    <source>
        <dbReference type="Pfam" id="PF03900"/>
    </source>
</evidence>
<dbReference type="InterPro" id="IPR036803">
    <property type="entry name" value="Porphobilinogen_deaminase_C_sf"/>
</dbReference>
<dbReference type="GO" id="GO:0005737">
    <property type="term" value="C:cytoplasm"/>
    <property type="evidence" value="ECO:0007669"/>
    <property type="project" value="UniProtKB-UniRule"/>
</dbReference>
<dbReference type="Gene3D" id="3.40.190.10">
    <property type="entry name" value="Periplasmic binding protein-like II"/>
    <property type="match status" value="2"/>
</dbReference>
<feature type="domain" description="Porphobilinogen deaminase N-terminal" evidence="9">
    <location>
        <begin position="3"/>
        <end position="207"/>
    </location>
</feature>
<evidence type="ECO:0000256" key="3">
    <source>
        <dbReference type="ARBA" id="ARBA00005638"/>
    </source>
</evidence>
<keyword evidence="5 11" id="KW-0808">Transferase</keyword>